<comment type="caution">
    <text evidence="1">The sequence shown here is derived from an EMBL/GenBank/DDBJ whole genome shotgun (WGS) entry which is preliminary data.</text>
</comment>
<protein>
    <submittedName>
        <fullName evidence="1">Uncharacterized protein</fullName>
    </submittedName>
</protein>
<organism evidence="1">
    <name type="scientific">marine sediment metagenome</name>
    <dbReference type="NCBI Taxonomy" id="412755"/>
    <lineage>
        <taxon>unclassified sequences</taxon>
        <taxon>metagenomes</taxon>
        <taxon>ecological metagenomes</taxon>
    </lineage>
</organism>
<name>X1EHZ0_9ZZZZ</name>
<sequence length="115" mass="13338">MELTVESTTKKLNLFLTEVKKYSSSNRDVVEIEKEIHSKLITVLELHHGLTHLDLSANLRNTLTNILPESEFEWGIIISWLFIHQLGRVISEVSSELISRSLFDEWRLSKYIANT</sequence>
<accession>X1EHZ0</accession>
<evidence type="ECO:0000313" key="1">
    <source>
        <dbReference type="EMBL" id="GAH16739.1"/>
    </source>
</evidence>
<gene>
    <name evidence="1" type="ORF">S01H4_56888</name>
</gene>
<feature type="non-terminal residue" evidence="1">
    <location>
        <position position="115"/>
    </location>
</feature>
<reference evidence="1" key="1">
    <citation type="journal article" date="2014" name="Front. Microbiol.">
        <title>High frequency of phylogenetically diverse reductive dehalogenase-homologous genes in deep subseafloor sedimentary metagenomes.</title>
        <authorList>
            <person name="Kawai M."/>
            <person name="Futagami T."/>
            <person name="Toyoda A."/>
            <person name="Takaki Y."/>
            <person name="Nishi S."/>
            <person name="Hori S."/>
            <person name="Arai W."/>
            <person name="Tsubouchi T."/>
            <person name="Morono Y."/>
            <person name="Uchiyama I."/>
            <person name="Ito T."/>
            <person name="Fujiyama A."/>
            <person name="Inagaki F."/>
            <person name="Takami H."/>
        </authorList>
    </citation>
    <scope>NUCLEOTIDE SEQUENCE</scope>
    <source>
        <strain evidence="1">Expedition CK06-06</strain>
    </source>
</reference>
<dbReference type="AlphaFoldDB" id="X1EHZ0"/>
<dbReference type="EMBL" id="BART01033017">
    <property type="protein sequence ID" value="GAH16739.1"/>
    <property type="molecule type" value="Genomic_DNA"/>
</dbReference>
<proteinExistence type="predicted"/>